<dbReference type="PRINTS" id="PR00996">
    <property type="entry name" value="CHERMTFRASE"/>
</dbReference>
<dbReference type="RefSeq" id="WP_046807058.1">
    <property type="nucleotide sequence ID" value="NZ_PREU01000020.1"/>
</dbReference>
<accession>A0A2S5GIR6</accession>
<name>A0A2S5GIR6_9BURK</name>
<dbReference type="Pfam" id="PF01739">
    <property type="entry name" value="CheR"/>
    <property type="match status" value="1"/>
</dbReference>
<dbReference type="PROSITE" id="PS50123">
    <property type="entry name" value="CHER"/>
    <property type="match status" value="1"/>
</dbReference>
<dbReference type="InterPro" id="IPR029063">
    <property type="entry name" value="SAM-dependent_MTases_sf"/>
</dbReference>
<dbReference type="InterPro" id="IPR050903">
    <property type="entry name" value="Bact_Chemotaxis_MeTrfase"/>
</dbReference>
<dbReference type="AlphaFoldDB" id="A0A2S5GIR6"/>
<dbReference type="GO" id="GO:0008757">
    <property type="term" value="F:S-adenosylmethionine-dependent methyltransferase activity"/>
    <property type="evidence" value="ECO:0007669"/>
    <property type="project" value="InterPro"/>
</dbReference>
<dbReference type="InterPro" id="IPR022641">
    <property type="entry name" value="CheR_N"/>
</dbReference>
<comment type="caution">
    <text evidence="2">The sequence shown here is derived from an EMBL/GenBank/DDBJ whole genome shotgun (WGS) entry which is preliminary data.</text>
</comment>
<evidence type="ECO:0000313" key="2">
    <source>
        <dbReference type="EMBL" id="PPA72811.1"/>
    </source>
</evidence>
<dbReference type="SMART" id="SM00138">
    <property type="entry name" value="MeTrc"/>
    <property type="match status" value="1"/>
</dbReference>
<dbReference type="EMBL" id="PREU01000020">
    <property type="protein sequence ID" value="PPA72811.1"/>
    <property type="molecule type" value="Genomic_DNA"/>
</dbReference>
<dbReference type="InterPro" id="IPR000780">
    <property type="entry name" value="CheR_MeTrfase"/>
</dbReference>
<dbReference type="PANTHER" id="PTHR24422:SF8">
    <property type="entry name" value="CHEMOTAXIS PROTEIN"/>
    <property type="match status" value="1"/>
</dbReference>
<dbReference type="Gene3D" id="3.40.50.150">
    <property type="entry name" value="Vaccinia Virus protein VP39"/>
    <property type="match status" value="1"/>
</dbReference>
<dbReference type="Pfam" id="PF03705">
    <property type="entry name" value="CheR_N"/>
    <property type="match status" value="1"/>
</dbReference>
<gene>
    <name evidence="2" type="ORF">C4E15_28890</name>
</gene>
<protein>
    <submittedName>
        <fullName evidence="2">Chemotaxis protein CheR</fullName>
    </submittedName>
</protein>
<evidence type="ECO:0000259" key="1">
    <source>
        <dbReference type="PROSITE" id="PS50123"/>
    </source>
</evidence>
<evidence type="ECO:0000313" key="3">
    <source>
        <dbReference type="Proteomes" id="UP000239990"/>
    </source>
</evidence>
<sequence>MPASAKARIADIEQRLLLDAIYHHYHYDFREYAQASLKRRLQTALTQFGCKTLSQLQDRVLHEPAVFTALLQFLTVQVSDMFRDPGYFQALRTEVIPILRTYPSIKVWVAGCSAGEEVYSLAILLAEEGLLDRALIYATDINPHALRAAEQGVFDLDRVAAFSSNHARSGGLSSLSDYYTARYGRVVFDKRLREHMVFSDHSLATDSVFAEVHLISCRNVLIYFERDLQNRALGLFHDALVHRGFLGLGSRESLRFTGQADNFDDFVLEERIYRKKAGL</sequence>
<dbReference type="SUPFAM" id="SSF53335">
    <property type="entry name" value="S-adenosyl-L-methionine-dependent methyltransferases"/>
    <property type="match status" value="1"/>
</dbReference>
<proteinExistence type="predicted"/>
<organism evidence="2 3">
    <name type="scientific">Achromobacter spanius</name>
    <dbReference type="NCBI Taxonomy" id="217203"/>
    <lineage>
        <taxon>Bacteria</taxon>
        <taxon>Pseudomonadati</taxon>
        <taxon>Pseudomonadota</taxon>
        <taxon>Betaproteobacteria</taxon>
        <taxon>Burkholderiales</taxon>
        <taxon>Alcaligenaceae</taxon>
        <taxon>Achromobacter</taxon>
    </lineage>
</organism>
<dbReference type="PANTHER" id="PTHR24422">
    <property type="entry name" value="CHEMOTAXIS PROTEIN METHYLTRANSFERASE"/>
    <property type="match status" value="1"/>
</dbReference>
<feature type="domain" description="CheR-type methyltransferase" evidence="1">
    <location>
        <begin position="2"/>
        <end position="254"/>
    </location>
</feature>
<reference evidence="2 3" key="1">
    <citation type="submission" date="2018-02" db="EMBL/GenBank/DDBJ databases">
        <title>Draft Genome of Achromobacter spanius stain 6.</title>
        <authorList>
            <person name="Gunasekera T.S."/>
            <person name="Radwan O."/>
            <person name="Ruiz O.N."/>
        </authorList>
    </citation>
    <scope>NUCLEOTIDE SEQUENCE [LARGE SCALE GENOMIC DNA]</scope>
    <source>
        <strain evidence="2 3">6</strain>
    </source>
</reference>
<dbReference type="OrthoDB" id="9816309at2"/>
<dbReference type="SUPFAM" id="SSF47757">
    <property type="entry name" value="Chemotaxis receptor methyltransferase CheR, N-terminal domain"/>
    <property type="match status" value="1"/>
</dbReference>
<dbReference type="Proteomes" id="UP000239990">
    <property type="component" value="Unassembled WGS sequence"/>
</dbReference>
<dbReference type="InterPro" id="IPR022642">
    <property type="entry name" value="CheR_C"/>
</dbReference>